<organism evidence="8 9">
    <name type="scientific">Trichuris trichiura</name>
    <name type="common">Whipworm</name>
    <name type="synonym">Trichocephalus trichiurus</name>
    <dbReference type="NCBI Taxonomy" id="36087"/>
    <lineage>
        <taxon>Eukaryota</taxon>
        <taxon>Metazoa</taxon>
        <taxon>Ecdysozoa</taxon>
        <taxon>Nematoda</taxon>
        <taxon>Enoplea</taxon>
        <taxon>Dorylaimia</taxon>
        <taxon>Trichinellida</taxon>
        <taxon>Trichuridae</taxon>
        <taxon>Trichuris</taxon>
    </lineage>
</organism>
<evidence type="ECO:0000256" key="6">
    <source>
        <dbReference type="SAM" id="MobiDB-lite"/>
    </source>
</evidence>
<dbReference type="PANTHER" id="PTHR12228">
    <property type="entry name" value="TRANSCRIPTION INITIATION FACTOR TFIID 55 KD SUBUNIT-RELATED"/>
    <property type="match status" value="1"/>
</dbReference>
<feature type="domain" description="TAFII55 protein conserved region" evidence="7">
    <location>
        <begin position="22"/>
        <end position="139"/>
    </location>
</feature>
<reference evidence="8" key="1">
    <citation type="submission" date="2014-01" db="EMBL/GenBank/DDBJ databases">
        <authorList>
            <person name="Aslett M."/>
        </authorList>
    </citation>
    <scope>NUCLEOTIDE SEQUENCE</scope>
</reference>
<evidence type="ECO:0000313" key="9">
    <source>
        <dbReference type="Proteomes" id="UP000030665"/>
    </source>
</evidence>
<evidence type="ECO:0000256" key="1">
    <source>
        <dbReference type="ARBA" id="ARBA00004123"/>
    </source>
</evidence>
<evidence type="ECO:0000256" key="4">
    <source>
        <dbReference type="ARBA" id="ARBA00023163"/>
    </source>
</evidence>
<dbReference type="Proteomes" id="UP000030665">
    <property type="component" value="Unassembled WGS sequence"/>
</dbReference>
<dbReference type="EMBL" id="HG806195">
    <property type="protein sequence ID" value="CDW57655.1"/>
    <property type="molecule type" value="Genomic_DNA"/>
</dbReference>
<evidence type="ECO:0000256" key="2">
    <source>
        <dbReference type="ARBA" id="ARBA00009368"/>
    </source>
</evidence>
<protein>
    <submittedName>
        <fullName evidence="8">TAFII55 N domain containing protein</fullName>
    </submittedName>
</protein>
<evidence type="ECO:0000259" key="7">
    <source>
        <dbReference type="SMART" id="SM01370"/>
    </source>
</evidence>
<name>A0A077ZGC0_TRITR</name>
<keyword evidence="9" id="KW-1185">Reference proteome</keyword>
<keyword evidence="3" id="KW-0805">Transcription regulation</keyword>
<dbReference type="GO" id="GO:0016251">
    <property type="term" value="F:RNA polymerase II general transcription initiation factor activity"/>
    <property type="evidence" value="ECO:0007669"/>
    <property type="project" value="TreeGrafter"/>
</dbReference>
<comment type="similarity">
    <text evidence="2">Belongs to the TAF7 family.</text>
</comment>
<evidence type="ECO:0000313" key="8">
    <source>
        <dbReference type="EMBL" id="CDW57655.1"/>
    </source>
</evidence>
<evidence type="ECO:0000256" key="5">
    <source>
        <dbReference type="ARBA" id="ARBA00023242"/>
    </source>
</evidence>
<dbReference type="InterPro" id="IPR006751">
    <property type="entry name" value="TAFII55_prot_cons_reg"/>
</dbReference>
<evidence type="ECO:0000256" key="3">
    <source>
        <dbReference type="ARBA" id="ARBA00023015"/>
    </source>
</evidence>
<feature type="region of interest" description="Disordered" evidence="6">
    <location>
        <begin position="77"/>
        <end position="101"/>
    </location>
</feature>
<dbReference type="STRING" id="36087.A0A077ZGC0"/>
<accession>A0A077ZGC0</accession>
<comment type="subcellular location">
    <subcellularLocation>
        <location evidence="1">Nucleus</location>
    </subcellularLocation>
</comment>
<dbReference type="InterPro" id="IPR037817">
    <property type="entry name" value="TAF7"/>
</dbReference>
<dbReference type="GO" id="GO:0051123">
    <property type="term" value="P:RNA polymerase II preinitiation complex assembly"/>
    <property type="evidence" value="ECO:0007669"/>
    <property type="project" value="TreeGrafter"/>
</dbReference>
<keyword evidence="5" id="KW-0539">Nucleus</keyword>
<dbReference type="GO" id="GO:0005669">
    <property type="term" value="C:transcription factor TFIID complex"/>
    <property type="evidence" value="ECO:0007669"/>
    <property type="project" value="InterPro"/>
</dbReference>
<sequence>MSRPGKLSAYALQDNAEDPIELESHFILRLPPVYRFLFLVDLPCIVETLKTMDKKSFYKVADVAQLLVCREGAAEPPVDLEESSDPKKREKQHQWSHGITPPLKNVRKRRFRKTLRKKYLHLFEKELKRLLRADIEAASIKWEIVSIQEEAKQKANASETLNPSLEAKADHPLYTDEPELDAISKPMQFYHFFRIKNNLTHYLFFLEECSGFV</sequence>
<dbReference type="PANTHER" id="PTHR12228:SF0">
    <property type="entry name" value="TATA-BOX BINDING PROTEIN ASSOCIATED FACTOR 7"/>
    <property type="match status" value="1"/>
</dbReference>
<dbReference type="OrthoDB" id="153872at2759"/>
<keyword evidence="4" id="KW-0804">Transcription</keyword>
<dbReference type="Pfam" id="PF04658">
    <property type="entry name" value="TAFII55_N"/>
    <property type="match status" value="1"/>
</dbReference>
<dbReference type="AlphaFoldDB" id="A0A077ZGC0"/>
<proteinExistence type="inferred from homology"/>
<dbReference type="CDD" id="cd08047">
    <property type="entry name" value="TAF7"/>
    <property type="match status" value="1"/>
</dbReference>
<dbReference type="SMART" id="SM01370">
    <property type="entry name" value="TAFII55_N"/>
    <property type="match status" value="1"/>
</dbReference>
<gene>
    <name evidence="8" type="ORF">TTRE_0000594801</name>
</gene>
<reference evidence="8" key="2">
    <citation type="submission" date="2014-03" db="EMBL/GenBank/DDBJ databases">
        <title>The whipworm genome and dual-species transcriptomics of an intimate host-pathogen interaction.</title>
        <authorList>
            <person name="Foth B.J."/>
            <person name="Tsai I.J."/>
            <person name="Reid A.J."/>
            <person name="Bancroft A.J."/>
            <person name="Nichol S."/>
            <person name="Tracey A."/>
            <person name="Holroyd N."/>
            <person name="Cotton J.A."/>
            <person name="Stanley E.J."/>
            <person name="Zarowiecki M."/>
            <person name="Liu J.Z."/>
            <person name="Huckvale T."/>
            <person name="Cooper P.J."/>
            <person name="Grencis R.K."/>
            <person name="Berriman M."/>
        </authorList>
    </citation>
    <scope>NUCLEOTIDE SEQUENCE [LARGE SCALE GENOMIC DNA]</scope>
</reference>